<evidence type="ECO:0000313" key="1">
    <source>
        <dbReference type="EMBL" id="KWV85210.1"/>
    </source>
</evidence>
<protein>
    <submittedName>
        <fullName evidence="1">Uncharacterized protein</fullName>
    </submittedName>
</protein>
<evidence type="ECO:0000313" key="2">
    <source>
        <dbReference type="Proteomes" id="UP000061348"/>
    </source>
</evidence>
<organism evidence="1 2">
    <name type="scientific">Pseudomonas fluorescens</name>
    <dbReference type="NCBI Taxonomy" id="294"/>
    <lineage>
        <taxon>Bacteria</taxon>
        <taxon>Pseudomonadati</taxon>
        <taxon>Pseudomonadota</taxon>
        <taxon>Gammaproteobacteria</taxon>
        <taxon>Pseudomonadales</taxon>
        <taxon>Pseudomonadaceae</taxon>
        <taxon>Pseudomonas</taxon>
    </lineage>
</organism>
<sequence length="287" mass="32075">MFEGKHFAGTPKTALNLIDDQRHPRLRGDTAQATQPVEVRRDHTALALDHFDNHRRWQQHAGFRVVEQVFQIMQVDPHTFGATQPKRATVVIREWQELHAIAEQGAQGFLWPQAAHQTQRALAHAVIAALERQHGAAPGSSAHQLQRGFHRISAGGAAELDFRFSRQFRREQTEQVLHELILDRRSQVQGMQRQFVAQHLLDGLDHHRVVMPQRQGSGAGQAVDEPAPLHVLHVNALGAFECQGDAPWVAAGVGFLLALAGQQRAFVKLIERFRGLHRGVFDTAGSD</sequence>
<dbReference type="EMBL" id="LCYA01000138">
    <property type="protein sequence ID" value="KWV85210.1"/>
    <property type="molecule type" value="Genomic_DNA"/>
</dbReference>
<dbReference type="Proteomes" id="UP000061348">
    <property type="component" value="Unassembled WGS sequence"/>
</dbReference>
<accession>A0A109LCU7</accession>
<gene>
    <name evidence="1" type="ORF">PFLmoz3_05154</name>
</gene>
<dbReference type="AlphaFoldDB" id="A0A109LCU7"/>
<name>A0A109LCU7_PSEFL</name>
<reference evidence="1 2" key="1">
    <citation type="submission" date="2015-05" db="EMBL/GenBank/DDBJ databases">
        <title>A genomic and transcriptomic approach to investigate the blue pigment phenotype in Pseudomonas fluorescens.</title>
        <authorList>
            <person name="Andreani N.A."/>
            <person name="Cardazzo B."/>
        </authorList>
    </citation>
    <scope>NUCLEOTIDE SEQUENCE [LARGE SCALE GENOMIC DNA]</scope>
    <source>
        <strain evidence="1 2">Ps_22</strain>
    </source>
</reference>
<proteinExistence type="predicted"/>
<comment type="caution">
    <text evidence="1">The sequence shown here is derived from an EMBL/GenBank/DDBJ whole genome shotgun (WGS) entry which is preliminary data.</text>
</comment>
<dbReference type="PATRIC" id="fig|294.194.peg.5712"/>